<evidence type="ECO:0000313" key="3">
    <source>
        <dbReference type="Proteomes" id="UP000030108"/>
    </source>
</evidence>
<accession>X8JA86</accession>
<organism evidence="2 3">
    <name type="scientific">Rhizoctonia solani AG-3 Rhs1AP</name>
    <dbReference type="NCBI Taxonomy" id="1086054"/>
    <lineage>
        <taxon>Eukaryota</taxon>
        <taxon>Fungi</taxon>
        <taxon>Dikarya</taxon>
        <taxon>Basidiomycota</taxon>
        <taxon>Agaricomycotina</taxon>
        <taxon>Agaricomycetes</taxon>
        <taxon>Cantharellales</taxon>
        <taxon>Ceratobasidiaceae</taxon>
        <taxon>Rhizoctonia</taxon>
    </lineage>
</organism>
<feature type="region of interest" description="Disordered" evidence="1">
    <location>
        <begin position="167"/>
        <end position="197"/>
    </location>
</feature>
<protein>
    <submittedName>
        <fullName evidence="2">Uncharacterized protein</fullName>
    </submittedName>
</protein>
<dbReference type="EMBL" id="JATN01000319">
    <property type="protein sequence ID" value="EUC60925.1"/>
    <property type="molecule type" value="Genomic_DNA"/>
</dbReference>
<reference evidence="3" key="1">
    <citation type="journal article" date="2014" name="Genome Announc.">
        <title>Draft genome sequence of the plant-pathogenic soil fungus Rhizoctonia solani anastomosis group 3 strain Rhs1AP.</title>
        <authorList>
            <person name="Cubeta M.A."/>
            <person name="Thomas E."/>
            <person name="Dean R.A."/>
            <person name="Jabaji S."/>
            <person name="Neate S.M."/>
            <person name="Tavantzis S."/>
            <person name="Toda T."/>
            <person name="Vilgalys R."/>
            <person name="Bharathan N."/>
            <person name="Fedorova-Abrams N."/>
            <person name="Pakala S.B."/>
            <person name="Pakala S.M."/>
            <person name="Zafar N."/>
            <person name="Joardar V."/>
            <person name="Losada L."/>
            <person name="Nierman W.C."/>
        </authorList>
    </citation>
    <scope>NUCLEOTIDE SEQUENCE [LARGE SCALE GENOMIC DNA]</scope>
    <source>
        <strain evidence="3">AG-3</strain>
    </source>
</reference>
<sequence>MPPLPETPRKRIRLRSDERCSPVYTLKPPPCLSWADSVFQLSDTIRDAFNDFTKKTRMSDADKAAPEMLLNPYGNLRLTLTDLMEKVDNSCHRIVTHYPDHAHPLALHDKQTQMDFLAPVISPPQQTYASVAVSHTPLQEQTLRDESAGPIDVQALDRAVKGEQLDQAMASEEEDDTNRDERTSNRRKAPSSSFTGEELRRRKECLRNWRINKFKEESLTCYVALADVATIQALDATARSRQVVELAPLE</sequence>
<dbReference type="Proteomes" id="UP000030108">
    <property type="component" value="Unassembled WGS sequence"/>
</dbReference>
<evidence type="ECO:0000313" key="2">
    <source>
        <dbReference type="EMBL" id="EUC60925.1"/>
    </source>
</evidence>
<proteinExistence type="predicted"/>
<gene>
    <name evidence="2" type="ORF">RSOL_376720</name>
</gene>
<name>X8JA86_9AGAM</name>
<feature type="non-terminal residue" evidence="2">
    <location>
        <position position="250"/>
    </location>
</feature>
<dbReference type="AlphaFoldDB" id="X8JA86"/>
<comment type="caution">
    <text evidence="2">The sequence shown here is derived from an EMBL/GenBank/DDBJ whole genome shotgun (WGS) entry which is preliminary data.</text>
</comment>
<evidence type="ECO:0000256" key="1">
    <source>
        <dbReference type="SAM" id="MobiDB-lite"/>
    </source>
</evidence>